<dbReference type="Proteomes" id="UP000000768">
    <property type="component" value="Chromosome 6"/>
</dbReference>
<sequence length="173" mass="19287">MLDKCTREQGDLIILIIWRAWSLHNNATHNSGSTSISESVFFLLNYRDTLLQFVDSSFVNATGEASVRVVIRNHKGEVLLIAWRVLHRCASADEAEGHACVDGLSLASQWCPGLTILEFDLARLIKKVKRDYNGVAHELAHLARQNVHSATWLRQAPACVVDLLKHDCNPCTG</sequence>
<evidence type="ECO:0000313" key="2">
    <source>
        <dbReference type="EMBL" id="OQU81442.1"/>
    </source>
</evidence>
<reference evidence="2 3" key="1">
    <citation type="journal article" date="2009" name="Nature">
        <title>The Sorghum bicolor genome and the diversification of grasses.</title>
        <authorList>
            <person name="Paterson A.H."/>
            <person name="Bowers J.E."/>
            <person name="Bruggmann R."/>
            <person name="Dubchak I."/>
            <person name="Grimwood J."/>
            <person name="Gundlach H."/>
            <person name="Haberer G."/>
            <person name="Hellsten U."/>
            <person name="Mitros T."/>
            <person name="Poliakov A."/>
            <person name="Schmutz J."/>
            <person name="Spannagl M."/>
            <person name="Tang H."/>
            <person name="Wang X."/>
            <person name="Wicker T."/>
            <person name="Bharti A.K."/>
            <person name="Chapman J."/>
            <person name="Feltus F.A."/>
            <person name="Gowik U."/>
            <person name="Grigoriev I.V."/>
            <person name="Lyons E."/>
            <person name="Maher C.A."/>
            <person name="Martis M."/>
            <person name="Narechania A."/>
            <person name="Otillar R.P."/>
            <person name="Penning B.W."/>
            <person name="Salamov A.A."/>
            <person name="Wang Y."/>
            <person name="Zhang L."/>
            <person name="Carpita N.C."/>
            <person name="Freeling M."/>
            <person name="Gingle A.R."/>
            <person name="Hash C.T."/>
            <person name="Keller B."/>
            <person name="Klein P."/>
            <person name="Kresovich S."/>
            <person name="McCann M.C."/>
            <person name="Ming R."/>
            <person name="Peterson D.G."/>
            <person name="Mehboob-ur-Rahman"/>
            <person name="Ware D."/>
            <person name="Westhoff P."/>
            <person name="Mayer K.F."/>
            <person name="Messing J."/>
            <person name="Rokhsar D.S."/>
        </authorList>
    </citation>
    <scope>NUCLEOTIDE SEQUENCE [LARGE SCALE GENOMIC DNA]</scope>
    <source>
        <strain evidence="3">cv. BTx623</strain>
    </source>
</reference>
<dbReference type="GO" id="GO:0003676">
    <property type="term" value="F:nucleic acid binding"/>
    <property type="evidence" value="ECO:0007669"/>
    <property type="project" value="InterPro"/>
</dbReference>
<dbReference type="GO" id="GO:0004523">
    <property type="term" value="F:RNA-DNA hybrid ribonuclease activity"/>
    <property type="evidence" value="ECO:0007669"/>
    <property type="project" value="InterPro"/>
</dbReference>
<evidence type="ECO:0000259" key="1">
    <source>
        <dbReference type="Pfam" id="PF13456"/>
    </source>
</evidence>
<dbReference type="InterPro" id="IPR012337">
    <property type="entry name" value="RNaseH-like_sf"/>
</dbReference>
<dbReference type="FunCoup" id="A0A1Z5RCH3">
    <property type="interactions" value="2"/>
</dbReference>
<gene>
    <name evidence="2" type="ORF">SORBI_3006G059150</name>
</gene>
<evidence type="ECO:0000313" key="3">
    <source>
        <dbReference type="Proteomes" id="UP000000768"/>
    </source>
</evidence>
<keyword evidence="3" id="KW-1185">Reference proteome</keyword>
<dbReference type="STRING" id="4558.A0A1Z5RCH3"/>
<reference evidence="3" key="2">
    <citation type="journal article" date="2018" name="Plant J.">
        <title>The Sorghum bicolor reference genome: improved assembly, gene annotations, a transcriptome atlas, and signatures of genome organization.</title>
        <authorList>
            <person name="McCormick R.F."/>
            <person name="Truong S.K."/>
            <person name="Sreedasyam A."/>
            <person name="Jenkins J."/>
            <person name="Shu S."/>
            <person name="Sims D."/>
            <person name="Kennedy M."/>
            <person name="Amirebrahimi M."/>
            <person name="Weers B.D."/>
            <person name="McKinley B."/>
            <person name="Mattison A."/>
            <person name="Morishige D.T."/>
            <person name="Grimwood J."/>
            <person name="Schmutz J."/>
            <person name="Mullet J.E."/>
        </authorList>
    </citation>
    <scope>NUCLEOTIDE SEQUENCE [LARGE SCALE GENOMIC DNA]</scope>
    <source>
        <strain evidence="3">cv. BTx623</strain>
    </source>
</reference>
<proteinExistence type="predicted"/>
<organism evidence="2 3">
    <name type="scientific">Sorghum bicolor</name>
    <name type="common">Sorghum</name>
    <name type="synonym">Sorghum vulgare</name>
    <dbReference type="NCBI Taxonomy" id="4558"/>
    <lineage>
        <taxon>Eukaryota</taxon>
        <taxon>Viridiplantae</taxon>
        <taxon>Streptophyta</taxon>
        <taxon>Embryophyta</taxon>
        <taxon>Tracheophyta</taxon>
        <taxon>Spermatophyta</taxon>
        <taxon>Magnoliopsida</taxon>
        <taxon>Liliopsida</taxon>
        <taxon>Poales</taxon>
        <taxon>Poaceae</taxon>
        <taxon>PACMAD clade</taxon>
        <taxon>Panicoideae</taxon>
        <taxon>Andropogonodae</taxon>
        <taxon>Andropogoneae</taxon>
        <taxon>Sorghinae</taxon>
        <taxon>Sorghum</taxon>
    </lineage>
</organism>
<dbReference type="Pfam" id="PF13456">
    <property type="entry name" value="RVT_3"/>
    <property type="match status" value="1"/>
</dbReference>
<dbReference type="PANTHER" id="PTHR47723">
    <property type="entry name" value="OS05G0353850 PROTEIN"/>
    <property type="match status" value="1"/>
</dbReference>
<protein>
    <recommendedName>
        <fullName evidence="1">RNase H type-1 domain-containing protein</fullName>
    </recommendedName>
</protein>
<dbReference type="PANTHER" id="PTHR47723:SF24">
    <property type="entry name" value="RNASE H TYPE-1 DOMAIN-CONTAINING PROTEIN"/>
    <property type="match status" value="1"/>
</dbReference>
<dbReference type="Gramene" id="OQU81442">
    <property type="protein sequence ID" value="OQU81442"/>
    <property type="gene ID" value="SORBI_3006G059150"/>
</dbReference>
<dbReference type="EMBL" id="CM000765">
    <property type="protein sequence ID" value="OQU81442.1"/>
    <property type="molecule type" value="Genomic_DNA"/>
</dbReference>
<accession>A0A1Z5RCH3</accession>
<dbReference type="InterPro" id="IPR002156">
    <property type="entry name" value="RNaseH_domain"/>
</dbReference>
<feature type="domain" description="RNase H type-1" evidence="1">
    <location>
        <begin position="54"/>
        <end position="162"/>
    </location>
</feature>
<dbReference type="SUPFAM" id="SSF53098">
    <property type="entry name" value="Ribonuclease H-like"/>
    <property type="match status" value="1"/>
</dbReference>
<name>A0A1Z5RCH3_SORBI</name>
<dbReference type="OMA" id="LHNNATH"/>
<dbReference type="InterPro" id="IPR053151">
    <property type="entry name" value="RNase_H-like"/>
</dbReference>
<dbReference type="InParanoid" id="A0A1Z5RCH3"/>
<dbReference type="AlphaFoldDB" id="A0A1Z5RCH3"/>